<name>A0A1V9X7K6_9ACAR</name>
<accession>A0A1V9X7K6</accession>
<dbReference type="InterPro" id="IPR050654">
    <property type="entry name" value="AChE-related_enzymes"/>
</dbReference>
<dbReference type="SUPFAM" id="SSF53474">
    <property type="entry name" value="alpha/beta-Hydrolases"/>
    <property type="match status" value="1"/>
</dbReference>
<organism evidence="6 7">
    <name type="scientific">Tropilaelaps mercedesae</name>
    <dbReference type="NCBI Taxonomy" id="418985"/>
    <lineage>
        <taxon>Eukaryota</taxon>
        <taxon>Metazoa</taxon>
        <taxon>Ecdysozoa</taxon>
        <taxon>Arthropoda</taxon>
        <taxon>Chelicerata</taxon>
        <taxon>Arachnida</taxon>
        <taxon>Acari</taxon>
        <taxon>Parasitiformes</taxon>
        <taxon>Mesostigmata</taxon>
        <taxon>Gamasina</taxon>
        <taxon>Dermanyssoidea</taxon>
        <taxon>Laelapidae</taxon>
        <taxon>Tropilaelaps</taxon>
    </lineage>
</organism>
<dbReference type="GO" id="GO:0003990">
    <property type="term" value="F:acetylcholinesterase activity"/>
    <property type="evidence" value="ECO:0007669"/>
    <property type="project" value="TreeGrafter"/>
</dbReference>
<dbReference type="Proteomes" id="UP000192247">
    <property type="component" value="Unassembled WGS sequence"/>
</dbReference>
<evidence type="ECO:0000313" key="7">
    <source>
        <dbReference type="Proteomes" id="UP000192247"/>
    </source>
</evidence>
<gene>
    <name evidence="6" type="ORF">BIW11_04344</name>
</gene>
<evidence type="ECO:0000256" key="4">
    <source>
        <dbReference type="ARBA" id="ARBA00023180"/>
    </source>
</evidence>
<reference evidence="6 7" key="1">
    <citation type="journal article" date="2017" name="Gigascience">
        <title>Draft genome of the honey bee ectoparasitic mite, Tropilaelaps mercedesae, is shaped by the parasitic life history.</title>
        <authorList>
            <person name="Dong X."/>
            <person name="Armstrong S.D."/>
            <person name="Xia D."/>
            <person name="Makepeace B.L."/>
            <person name="Darby A.C."/>
            <person name="Kadowaki T."/>
        </authorList>
    </citation>
    <scope>NUCLEOTIDE SEQUENCE [LARGE SCALE GENOMIC DNA]</scope>
    <source>
        <strain evidence="6">Wuxi-XJTLU</strain>
    </source>
</reference>
<comment type="caution">
    <text evidence="6">The sequence shown here is derived from an EMBL/GenBank/DDBJ whole genome shotgun (WGS) entry which is preliminary data.</text>
</comment>
<dbReference type="Gene3D" id="3.40.50.1820">
    <property type="entry name" value="alpha/beta hydrolase"/>
    <property type="match status" value="2"/>
</dbReference>
<dbReference type="GO" id="GO:0005886">
    <property type="term" value="C:plasma membrane"/>
    <property type="evidence" value="ECO:0007669"/>
    <property type="project" value="TreeGrafter"/>
</dbReference>
<dbReference type="OrthoDB" id="6435576at2759"/>
<keyword evidence="4" id="KW-0325">Glycoprotein</keyword>
<dbReference type="EMBL" id="MNPL01020495">
    <property type="protein sequence ID" value="OQR69559.1"/>
    <property type="molecule type" value="Genomic_DNA"/>
</dbReference>
<evidence type="ECO:0000256" key="3">
    <source>
        <dbReference type="ARBA" id="ARBA00022801"/>
    </source>
</evidence>
<dbReference type="PANTHER" id="PTHR43918">
    <property type="entry name" value="ACETYLCHOLINESTERASE"/>
    <property type="match status" value="1"/>
</dbReference>
<feature type="domain" description="Carboxylesterase type B" evidence="5">
    <location>
        <begin position="88"/>
        <end position="165"/>
    </location>
</feature>
<comment type="similarity">
    <text evidence="1">Belongs to the type-B carboxylesterase/lipase family.</text>
</comment>
<dbReference type="InterPro" id="IPR029058">
    <property type="entry name" value="AB_hydrolase_fold"/>
</dbReference>
<sequence length="184" mass="20456">MKRFLFVTAMGPQTTKSQLQNVTIDAPPPLAQTLSNGIVCGVPVSSRVGRAIEVFLGIPIAQPPIGKLRLKKPSENTEEYEEDKETTVEEEKLPAFVYLYGGAYIRGENQLALYDGVEFATEADAIFVAVNYRVNMFGFLNSLILDIPGNMDLWDQLEALEWVANAFSINRSRKEIKELENALG</sequence>
<dbReference type="InterPro" id="IPR002018">
    <property type="entry name" value="CarbesteraseB"/>
</dbReference>
<keyword evidence="7" id="KW-1185">Reference proteome</keyword>
<proteinExistence type="inferred from homology"/>
<evidence type="ECO:0000256" key="1">
    <source>
        <dbReference type="ARBA" id="ARBA00005964"/>
    </source>
</evidence>
<keyword evidence="3" id="KW-0378">Hydrolase</keyword>
<dbReference type="STRING" id="418985.A0A1V9X7K6"/>
<dbReference type="Pfam" id="PF00135">
    <property type="entry name" value="COesterase"/>
    <property type="match status" value="1"/>
</dbReference>
<dbReference type="GO" id="GO:0019695">
    <property type="term" value="P:choline metabolic process"/>
    <property type="evidence" value="ECO:0007669"/>
    <property type="project" value="TreeGrafter"/>
</dbReference>
<dbReference type="PANTHER" id="PTHR43918:SF4">
    <property type="entry name" value="CARBOXYLIC ESTER HYDROLASE"/>
    <property type="match status" value="1"/>
</dbReference>
<protein>
    <submittedName>
        <fullName evidence="6">Acetylcholinesterase/butyrylcholinesterase-like</fullName>
    </submittedName>
</protein>
<evidence type="ECO:0000256" key="2">
    <source>
        <dbReference type="ARBA" id="ARBA00022487"/>
    </source>
</evidence>
<dbReference type="InParanoid" id="A0A1V9X7K6"/>
<dbReference type="AlphaFoldDB" id="A0A1V9X7K6"/>
<evidence type="ECO:0000313" key="6">
    <source>
        <dbReference type="EMBL" id="OQR69559.1"/>
    </source>
</evidence>
<keyword evidence="2" id="KW-0719">Serine esterase</keyword>
<dbReference type="GO" id="GO:0005615">
    <property type="term" value="C:extracellular space"/>
    <property type="evidence" value="ECO:0007669"/>
    <property type="project" value="TreeGrafter"/>
</dbReference>
<evidence type="ECO:0000259" key="5">
    <source>
        <dbReference type="Pfam" id="PF00135"/>
    </source>
</evidence>
<dbReference type="GO" id="GO:0006581">
    <property type="term" value="P:acetylcholine catabolic process"/>
    <property type="evidence" value="ECO:0007669"/>
    <property type="project" value="TreeGrafter"/>
</dbReference>